<dbReference type="PANTHER" id="PTHR24096">
    <property type="entry name" value="LONG-CHAIN-FATTY-ACID--COA LIGASE"/>
    <property type="match status" value="1"/>
</dbReference>
<dbReference type="InterPro" id="IPR042099">
    <property type="entry name" value="ANL_N_sf"/>
</dbReference>
<dbReference type="Gene3D" id="3.30.300.30">
    <property type="match status" value="1"/>
</dbReference>
<evidence type="ECO:0000313" key="4">
    <source>
        <dbReference type="Proteomes" id="UP000288859"/>
    </source>
</evidence>
<dbReference type="CDD" id="cd05911">
    <property type="entry name" value="Firefly_Luc_like"/>
    <property type="match status" value="1"/>
</dbReference>
<dbReference type="Gene3D" id="3.40.50.12780">
    <property type="entry name" value="N-terminal domain of ligase-like"/>
    <property type="match status" value="1"/>
</dbReference>
<dbReference type="Pfam" id="PF00501">
    <property type="entry name" value="AMP-binding"/>
    <property type="match status" value="1"/>
</dbReference>
<reference evidence="3 4" key="1">
    <citation type="submission" date="2017-03" db="EMBL/GenBank/DDBJ databases">
        <title>Genomes of endolithic fungi from Antarctica.</title>
        <authorList>
            <person name="Coleine C."/>
            <person name="Masonjones S."/>
            <person name="Stajich J.E."/>
        </authorList>
    </citation>
    <scope>NUCLEOTIDE SEQUENCE [LARGE SCALE GENOMIC DNA]</scope>
    <source>
        <strain evidence="3 4">CCFEE 6314</strain>
    </source>
</reference>
<dbReference type="Pfam" id="PF13193">
    <property type="entry name" value="AMP-binding_C"/>
    <property type="match status" value="1"/>
</dbReference>
<dbReference type="InterPro" id="IPR020845">
    <property type="entry name" value="AMP-binding_CS"/>
</dbReference>
<feature type="domain" description="AMP-binding enzyme C-terminal" evidence="2">
    <location>
        <begin position="479"/>
        <end position="562"/>
    </location>
</feature>
<evidence type="ECO:0008006" key="5">
    <source>
        <dbReference type="Google" id="ProtNLM"/>
    </source>
</evidence>
<dbReference type="InterPro" id="IPR025110">
    <property type="entry name" value="AMP-bd_C"/>
</dbReference>
<comment type="caution">
    <text evidence="3">The sequence shown here is derived from an EMBL/GenBank/DDBJ whole genome shotgun (WGS) entry which is preliminary data.</text>
</comment>
<dbReference type="InterPro" id="IPR045851">
    <property type="entry name" value="AMP-bd_C_sf"/>
</dbReference>
<proteinExistence type="predicted"/>
<evidence type="ECO:0000313" key="3">
    <source>
        <dbReference type="EMBL" id="RVX66323.1"/>
    </source>
</evidence>
<dbReference type="VEuPathDB" id="FungiDB:PV10_05365"/>
<dbReference type="PANTHER" id="PTHR24096:SF422">
    <property type="entry name" value="BCDNA.GH02901"/>
    <property type="match status" value="1"/>
</dbReference>
<name>A0A438MRR0_EXOME</name>
<gene>
    <name evidence="3" type="ORF">B0A52_09754</name>
</gene>
<dbReference type="PROSITE" id="PS00455">
    <property type="entry name" value="AMP_BINDING"/>
    <property type="match status" value="1"/>
</dbReference>
<evidence type="ECO:0000259" key="1">
    <source>
        <dbReference type="Pfam" id="PF00501"/>
    </source>
</evidence>
<dbReference type="Proteomes" id="UP000288859">
    <property type="component" value="Unassembled WGS sequence"/>
</dbReference>
<dbReference type="EMBL" id="NAJM01000064">
    <property type="protein sequence ID" value="RVX66323.1"/>
    <property type="molecule type" value="Genomic_DNA"/>
</dbReference>
<organism evidence="3 4">
    <name type="scientific">Exophiala mesophila</name>
    <name type="common">Black yeast-like fungus</name>
    <dbReference type="NCBI Taxonomy" id="212818"/>
    <lineage>
        <taxon>Eukaryota</taxon>
        <taxon>Fungi</taxon>
        <taxon>Dikarya</taxon>
        <taxon>Ascomycota</taxon>
        <taxon>Pezizomycotina</taxon>
        <taxon>Eurotiomycetes</taxon>
        <taxon>Chaetothyriomycetidae</taxon>
        <taxon>Chaetothyriales</taxon>
        <taxon>Herpotrichiellaceae</taxon>
        <taxon>Exophiala</taxon>
    </lineage>
</organism>
<evidence type="ECO:0000259" key="2">
    <source>
        <dbReference type="Pfam" id="PF13193"/>
    </source>
</evidence>
<dbReference type="AlphaFoldDB" id="A0A438MRR0"/>
<dbReference type="InterPro" id="IPR000873">
    <property type="entry name" value="AMP-dep_synth/lig_dom"/>
</dbReference>
<protein>
    <recommendedName>
        <fullName evidence="5">AMP-dependent synthetase/ligase domain-containing protein</fullName>
    </recommendedName>
</protein>
<dbReference type="OrthoDB" id="6509636at2759"/>
<accession>A0A438MRR0</accession>
<dbReference type="SUPFAM" id="SSF56801">
    <property type="entry name" value="Acetyl-CoA synthetase-like"/>
    <property type="match status" value="1"/>
</dbReference>
<feature type="domain" description="AMP-dependent synthetase/ligase" evidence="1">
    <location>
        <begin position="42"/>
        <end position="420"/>
    </location>
</feature>
<sequence length="583" mass="64216">MTFRSPSYLPSLEESQIPDDVALCDFVFDERYGRSPMSQSKDAFTCGLTGRSISAVDQKKRVNLLARALSRELGWNVNEGTEYDKVVGIFALNTIDIMTLNWAIHRVNGISSPANAAYSVQELRHQLVYSKCKALFTVMPLLPTALEAARLAGIPTHRIFLCDMPGHTTSTQYKSLEQLINEGGQLADLEPLRWTKGQGARQTAFLCYSSGTSGLPKAVMISHRNVITNTLQTTLFEKSSRAQIGSTYRDVALGLLPQSHIYGLVIIAHASTYRGDQVVVLPNFELKSFLNAIETYKISTLYLVPPIAITMANNPDLLQKYDMSSVRQIFCGAAPLAKEITDELNRRHPSWKIRQAYGLTESCTVVSSTDPSDIWPGSSGVLIPGWEAILQDTETGKIITAYDEAGEILVKSPAVVLGYLGNEKATKETFVDLPQGRFLRTGDKGEFRLAPNSGNAHLWIVDRIKELIKVKGNQVAPAELEACLLNHPAISDCAVTSVPDARSGEVPKAYVVKSQAALASGSTDEELRKDILEYVQKEKARFKWITGGVEFLDAIPKSPSGKILRRLLRDLEKNRRTASGPKI</sequence>
<dbReference type="GO" id="GO:0016405">
    <property type="term" value="F:CoA-ligase activity"/>
    <property type="evidence" value="ECO:0007669"/>
    <property type="project" value="TreeGrafter"/>
</dbReference>